<dbReference type="Proteomes" id="UP000030907">
    <property type="component" value="Chromosome"/>
</dbReference>
<dbReference type="SUPFAM" id="SSF88946">
    <property type="entry name" value="Sigma2 domain of RNA polymerase sigma factors"/>
    <property type="match status" value="1"/>
</dbReference>
<proteinExistence type="inferred from homology"/>
<dbReference type="RefSeq" id="WP_228383883.1">
    <property type="nucleotide sequence ID" value="NZ_CP009122.1"/>
</dbReference>
<keyword evidence="3" id="KW-0731">Sigma factor</keyword>
<dbReference type="GO" id="GO:0006352">
    <property type="term" value="P:DNA-templated transcription initiation"/>
    <property type="evidence" value="ECO:0007669"/>
    <property type="project" value="InterPro"/>
</dbReference>
<dbReference type="InterPro" id="IPR039425">
    <property type="entry name" value="RNA_pol_sigma-70-like"/>
</dbReference>
<sequence>MTLHTPMAMLHATLPAEHARLLQYFNRRVGREAAPDLVQEVFARMFGSGTLDRIDNPPAYLTRIARNLLIDRSRQKRRDCTVFFPFDENRDAESRAEQTWRIEAADLLRLYRQAVRTMPPKTRRVFVMHRLRRMTYKQIAEQVGISIATVEYHMMRALALCRAAVAEQW</sequence>
<dbReference type="InterPro" id="IPR007627">
    <property type="entry name" value="RNA_pol_sigma70_r2"/>
</dbReference>
<gene>
    <name evidence="7" type="ORF">SKP52_10040</name>
</gene>
<keyword evidence="2" id="KW-0805">Transcription regulation</keyword>
<evidence type="ECO:0000256" key="2">
    <source>
        <dbReference type="ARBA" id="ARBA00023015"/>
    </source>
</evidence>
<dbReference type="GO" id="GO:0016987">
    <property type="term" value="F:sigma factor activity"/>
    <property type="evidence" value="ECO:0007669"/>
    <property type="project" value="UniProtKB-KW"/>
</dbReference>
<evidence type="ECO:0000259" key="5">
    <source>
        <dbReference type="Pfam" id="PF04542"/>
    </source>
</evidence>
<evidence type="ECO:0000256" key="3">
    <source>
        <dbReference type="ARBA" id="ARBA00023082"/>
    </source>
</evidence>
<dbReference type="HOGENOM" id="CLU_047691_12_3_5"/>
<evidence type="ECO:0000259" key="6">
    <source>
        <dbReference type="Pfam" id="PF08281"/>
    </source>
</evidence>
<evidence type="ECO:0000256" key="4">
    <source>
        <dbReference type="ARBA" id="ARBA00023163"/>
    </source>
</evidence>
<dbReference type="PANTHER" id="PTHR43133">
    <property type="entry name" value="RNA POLYMERASE ECF-TYPE SIGMA FACTO"/>
    <property type="match status" value="1"/>
</dbReference>
<keyword evidence="8" id="KW-1185">Reference proteome</keyword>
<dbReference type="InterPro" id="IPR013324">
    <property type="entry name" value="RNA_pol_sigma_r3/r4-like"/>
</dbReference>
<dbReference type="KEGG" id="sphk:SKP52_10040"/>
<dbReference type="NCBIfam" id="TIGR02937">
    <property type="entry name" value="sigma70-ECF"/>
    <property type="match status" value="1"/>
</dbReference>
<dbReference type="EMBL" id="CP009122">
    <property type="protein sequence ID" value="AJA08915.1"/>
    <property type="molecule type" value="Genomic_DNA"/>
</dbReference>
<dbReference type="Gene3D" id="1.10.1740.10">
    <property type="match status" value="1"/>
</dbReference>
<dbReference type="GO" id="GO:0003677">
    <property type="term" value="F:DNA binding"/>
    <property type="evidence" value="ECO:0007669"/>
    <property type="project" value="InterPro"/>
</dbReference>
<accession>A0A0A7PFY4</accession>
<organism evidence="7 8">
    <name type="scientific">Sphingopyxis fribergensis</name>
    <dbReference type="NCBI Taxonomy" id="1515612"/>
    <lineage>
        <taxon>Bacteria</taxon>
        <taxon>Pseudomonadati</taxon>
        <taxon>Pseudomonadota</taxon>
        <taxon>Alphaproteobacteria</taxon>
        <taxon>Sphingomonadales</taxon>
        <taxon>Sphingomonadaceae</taxon>
        <taxon>Sphingopyxis</taxon>
    </lineage>
</organism>
<comment type="similarity">
    <text evidence="1">Belongs to the sigma-70 factor family. ECF subfamily.</text>
</comment>
<name>A0A0A7PFY4_9SPHN</name>
<evidence type="ECO:0000313" key="8">
    <source>
        <dbReference type="Proteomes" id="UP000030907"/>
    </source>
</evidence>
<dbReference type="AlphaFoldDB" id="A0A0A7PFY4"/>
<dbReference type="PANTHER" id="PTHR43133:SF63">
    <property type="entry name" value="RNA POLYMERASE SIGMA FACTOR FECI-RELATED"/>
    <property type="match status" value="1"/>
</dbReference>
<dbReference type="Gene3D" id="1.10.10.10">
    <property type="entry name" value="Winged helix-like DNA-binding domain superfamily/Winged helix DNA-binding domain"/>
    <property type="match status" value="1"/>
</dbReference>
<dbReference type="InterPro" id="IPR013325">
    <property type="entry name" value="RNA_pol_sigma_r2"/>
</dbReference>
<feature type="domain" description="RNA polymerase sigma factor 70 region 4 type 2" evidence="6">
    <location>
        <begin position="109"/>
        <end position="161"/>
    </location>
</feature>
<protein>
    <submittedName>
        <fullName evidence="7">ECF subfamily RNA polymerase sigma-24 factor</fullName>
    </submittedName>
</protein>
<keyword evidence="4" id="KW-0804">Transcription</keyword>
<dbReference type="Pfam" id="PF08281">
    <property type="entry name" value="Sigma70_r4_2"/>
    <property type="match status" value="1"/>
</dbReference>
<reference evidence="7 8" key="1">
    <citation type="journal article" date="2015" name="Int. J. Syst. Evol. Microbiol.">
        <title>Description of Sphingopyxis fribergensis sp. nov. - a soil bacterium with the ability to degrade styrene and phenylacetic acid.</title>
        <authorList>
            <person name="Oelschlagel M."/>
            <person name="Ruckert C."/>
            <person name="Kalinowski J."/>
            <person name="Schmidt G."/>
            <person name="Schlomann M."/>
            <person name="Tischler D."/>
        </authorList>
    </citation>
    <scope>NUCLEOTIDE SEQUENCE [LARGE SCALE GENOMIC DNA]</scope>
    <source>
        <strain evidence="7 8">Kp5.2</strain>
    </source>
</reference>
<dbReference type="Pfam" id="PF04542">
    <property type="entry name" value="Sigma70_r2"/>
    <property type="match status" value="1"/>
</dbReference>
<dbReference type="STRING" id="1515612.SKP52_10040"/>
<dbReference type="SUPFAM" id="SSF88659">
    <property type="entry name" value="Sigma3 and sigma4 domains of RNA polymerase sigma factors"/>
    <property type="match status" value="1"/>
</dbReference>
<dbReference type="InterPro" id="IPR036388">
    <property type="entry name" value="WH-like_DNA-bd_sf"/>
</dbReference>
<evidence type="ECO:0000313" key="7">
    <source>
        <dbReference type="EMBL" id="AJA08915.1"/>
    </source>
</evidence>
<dbReference type="InterPro" id="IPR013249">
    <property type="entry name" value="RNA_pol_sigma70_r4_t2"/>
</dbReference>
<dbReference type="InterPro" id="IPR014284">
    <property type="entry name" value="RNA_pol_sigma-70_dom"/>
</dbReference>
<feature type="domain" description="RNA polymerase sigma-70 region 2" evidence="5">
    <location>
        <begin position="18"/>
        <end position="78"/>
    </location>
</feature>
<evidence type="ECO:0000256" key="1">
    <source>
        <dbReference type="ARBA" id="ARBA00010641"/>
    </source>
</evidence>